<dbReference type="Gene3D" id="1.10.10.10">
    <property type="entry name" value="Winged helix-like DNA-binding domain superfamily/Winged helix DNA-binding domain"/>
    <property type="match status" value="1"/>
</dbReference>
<comment type="similarity">
    <text evidence="1">Belongs to the LysR transcriptional regulatory family.</text>
</comment>
<evidence type="ECO:0000259" key="5">
    <source>
        <dbReference type="PROSITE" id="PS50931"/>
    </source>
</evidence>
<evidence type="ECO:0000313" key="7">
    <source>
        <dbReference type="Proteomes" id="UP000186777"/>
    </source>
</evidence>
<organism evidence="6 7">
    <name type="scientific">Phascolarctobacterium succinatutens</name>
    <dbReference type="NCBI Taxonomy" id="626940"/>
    <lineage>
        <taxon>Bacteria</taxon>
        <taxon>Bacillati</taxon>
        <taxon>Bacillota</taxon>
        <taxon>Negativicutes</taxon>
        <taxon>Acidaminococcales</taxon>
        <taxon>Acidaminococcaceae</taxon>
        <taxon>Phascolarctobacterium</taxon>
    </lineage>
</organism>
<dbReference type="PROSITE" id="PS50931">
    <property type="entry name" value="HTH_LYSR"/>
    <property type="match status" value="1"/>
</dbReference>
<protein>
    <recommendedName>
        <fullName evidence="5">HTH lysR-type domain-containing protein</fullName>
    </recommendedName>
</protein>
<name>A0A1Q6R9R6_9FIRM</name>
<dbReference type="RefSeq" id="WP_299822400.1">
    <property type="nucleotide sequence ID" value="NZ_CATXFH010000004.1"/>
</dbReference>
<evidence type="ECO:0000256" key="2">
    <source>
        <dbReference type="ARBA" id="ARBA00023015"/>
    </source>
</evidence>
<dbReference type="GO" id="GO:0003677">
    <property type="term" value="F:DNA binding"/>
    <property type="evidence" value="ECO:0007669"/>
    <property type="project" value="UniProtKB-KW"/>
</dbReference>
<feature type="domain" description="HTH lysR-type" evidence="5">
    <location>
        <begin position="1"/>
        <end position="57"/>
    </location>
</feature>
<evidence type="ECO:0000313" key="6">
    <source>
        <dbReference type="EMBL" id="OLA39112.1"/>
    </source>
</evidence>
<dbReference type="InterPro" id="IPR036388">
    <property type="entry name" value="WH-like_DNA-bd_sf"/>
</dbReference>
<dbReference type="InterPro" id="IPR050950">
    <property type="entry name" value="HTH-type_LysR_regulators"/>
</dbReference>
<dbReference type="InterPro" id="IPR000847">
    <property type="entry name" value="LysR_HTH_N"/>
</dbReference>
<sequence length="309" mass="35251">MELEKKYIYQVYQCGSFSKAAEALFITQPALSIAIKKVEQEIGAAIFNRSQRPLTLTSIGELYLQHIKKEMLLEQQLKQQIDDIHGLKSGDLKIGGTHYMNAYLLPSYIAQFNTLYPNINITMAETSSDMLIEMLKNNELDFTFSCDEDVVQEFDSYPTFSDHILLAVPQAFALSDKLLEESLSAIEVRHGIHLSEKCPSVDLQQFTDYSFIRIDAHVNLGMRTLKMFEEAEILPRIKVKVPQLVTAFQLAEHGIGATFISDKLVTGNETSLRFFKLQSKQAERKYSLLLPHNVYVPNAVIEFIKLFRQ</sequence>
<gene>
    <name evidence="6" type="ORF">BHW43_01940</name>
</gene>
<dbReference type="PANTHER" id="PTHR30419">
    <property type="entry name" value="HTH-TYPE TRANSCRIPTIONAL REGULATOR YBHD"/>
    <property type="match status" value="1"/>
</dbReference>
<dbReference type="Gene3D" id="3.40.190.290">
    <property type="match status" value="1"/>
</dbReference>
<keyword evidence="2" id="KW-0805">Transcription regulation</keyword>
<dbReference type="PRINTS" id="PR00039">
    <property type="entry name" value="HTHLYSR"/>
</dbReference>
<dbReference type="STRING" id="626940.BHW43_01940"/>
<dbReference type="Pfam" id="PF00126">
    <property type="entry name" value="HTH_1"/>
    <property type="match status" value="1"/>
</dbReference>
<keyword evidence="4" id="KW-0804">Transcription</keyword>
<dbReference type="GO" id="GO:0003700">
    <property type="term" value="F:DNA-binding transcription factor activity"/>
    <property type="evidence" value="ECO:0007669"/>
    <property type="project" value="InterPro"/>
</dbReference>
<keyword evidence="3" id="KW-0238">DNA-binding</keyword>
<dbReference type="CDD" id="cd05466">
    <property type="entry name" value="PBP2_LTTR_substrate"/>
    <property type="match status" value="1"/>
</dbReference>
<dbReference type="Pfam" id="PF03466">
    <property type="entry name" value="LysR_substrate"/>
    <property type="match status" value="1"/>
</dbReference>
<proteinExistence type="inferred from homology"/>
<dbReference type="PANTHER" id="PTHR30419:SF8">
    <property type="entry name" value="NITROGEN ASSIMILATION TRANSCRIPTIONAL ACTIVATOR-RELATED"/>
    <property type="match status" value="1"/>
</dbReference>
<dbReference type="EMBL" id="MNTG01000002">
    <property type="protein sequence ID" value="OLA39112.1"/>
    <property type="molecule type" value="Genomic_DNA"/>
</dbReference>
<dbReference type="Proteomes" id="UP000186777">
    <property type="component" value="Unassembled WGS sequence"/>
</dbReference>
<comment type="caution">
    <text evidence="6">The sequence shown here is derived from an EMBL/GenBank/DDBJ whole genome shotgun (WGS) entry which is preliminary data.</text>
</comment>
<accession>A0A1Q6R9R6</accession>
<dbReference type="SUPFAM" id="SSF46785">
    <property type="entry name" value="Winged helix' DNA-binding domain"/>
    <property type="match status" value="1"/>
</dbReference>
<dbReference type="InterPro" id="IPR036390">
    <property type="entry name" value="WH_DNA-bd_sf"/>
</dbReference>
<reference evidence="6 7" key="1">
    <citation type="journal article" date="2016" name="Nat. Biotechnol.">
        <title>Measurement of bacterial replication rates in microbial communities.</title>
        <authorList>
            <person name="Brown C.T."/>
            <person name="Olm M.R."/>
            <person name="Thomas B.C."/>
            <person name="Banfield J.F."/>
        </authorList>
    </citation>
    <scope>NUCLEOTIDE SEQUENCE [LARGE SCALE GENOMIC DNA]</scope>
    <source>
        <strain evidence="6">46_33</strain>
    </source>
</reference>
<dbReference type="GO" id="GO:0005829">
    <property type="term" value="C:cytosol"/>
    <property type="evidence" value="ECO:0007669"/>
    <property type="project" value="TreeGrafter"/>
</dbReference>
<evidence type="ECO:0000256" key="1">
    <source>
        <dbReference type="ARBA" id="ARBA00009437"/>
    </source>
</evidence>
<dbReference type="InterPro" id="IPR005119">
    <property type="entry name" value="LysR_subst-bd"/>
</dbReference>
<dbReference type="SUPFAM" id="SSF53850">
    <property type="entry name" value="Periplasmic binding protein-like II"/>
    <property type="match status" value="1"/>
</dbReference>
<dbReference type="AlphaFoldDB" id="A0A1Q6R9R6"/>
<evidence type="ECO:0000256" key="4">
    <source>
        <dbReference type="ARBA" id="ARBA00023163"/>
    </source>
</evidence>
<evidence type="ECO:0000256" key="3">
    <source>
        <dbReference type="ARBA" id="ARBA00023125"/>
    </source>
</evidence>